<dbReference type="OrthoDB" id="25503at2759"/>
<name>A0A6A6TRH2_9PLEO</name>
<evidence type="ECO:0000256" key="1">
    <source>
        <dbReference type="ARBA" id="ARBA00004370"/>
    </source>
</evidence>
<evidence type="ECO:0000256" key="5">
    <source>
        <dbReference type="SAM" id="MobiDB-lite"/>
    </source>
</evidence>
<keyword evidence="3" id="KW-1133">Transmembrane helix</keyword>
<dbReference type="Gene3D" id="2.60.120.920">
    <property type="match status" value="1"/>
</dbReference>
<evidence type="ECO:0008006" key="8">
    <source>
        <dbReference type="Google" id="ProtNLM"/>
    </source>
</evidence>
<keyword evidence="7" id="KW-1185">Reference proteome</keyword>
<feature type="region of interest" description="Disordered" evidence="5">
    <location>
        <begin position="1"/>
        <end position="127"/>
    </location>
</feature>
<dbReference type="GO" id="GO:0016020">
    <property type="term" value="C:membrane"/>
    <property type="evidence" value="ECO:0007669"/>
    <property type="project" value="UniProtKB-SubCell"/>
</dbReference>
<keyword evidence="2" id="KW-0812">Transmembrane</keyword>
<dbReference type="InterPro" id="IPR050618">
    <property type="entry name" value="Ubq-SigPath_Reg"/>
</dbReference>
<evidence type="ECO:0000256" key="3">
    <source>
        <dbReference type="ARBA" id="ARBA00022989"/>
    </source>
</evidence>
<evidence type="ECO:0000256" key="2">
    <source>
        <dbReference type="ARBA" id="ARBA00022692"/>
    </source>
</evidence>
<reference evidence="6" key="1">
    <citation type="journal article" date="2020" name="Stud. Mycol.">
        <title>101 Dothideomycetes genomes: a test case for predicting lifestyles and emergence of pathogens.</title>
        <authorList>
            <person name="Haridas S."/>
            <person name="Albert R."/>
            <person name="Binder M."/>
            <person name="Bloem J."/>
            <person name="Labutti K."/>
            <person name="Salamov A."/>
            <person name="Andreopoulos B."/>
            <person name="Baker S."/>
            <person name="Barry K."/>
            <person name="Bills G."/>
            <person name="Bluhm B."/>
            <person name="Cannon C."/>
            <person name="Castanera R."/>
            <person name="Culley D."/>
            <person name="Daum C."/>
            <person name="Ezra D."/>
            <person name="Gonzalez J."/>
            <person name="Henrissat B."/>
            <person name="Kuo A."/>
            <person name="Liang C."/>
            <person name="Lipzen A."/>
            <person name="Lutzoni F."/>
            <person name="Magnuson J."/>
            <person name="Mondo S."/>
            <person name="Nolan M."/>
            <person name="Ohm R."/>
            <person name="Pangilinan J."/>
            <person name="Park H.-J."/>
            <person name="Ramirez L."/>
            <person name="Alfaro M."/>
            <person name="Sun H."/>
            <person name="Tritt A."/>
            <person name="Yoshinaga Y."/>
            <person name="Zwiers L.-H."/>
            <person name="Turgeon B."/>
            <person name="Goodwin S."/>
            <person name="Spatafora J."/>
            <person name="Crous P."/>
            <person name="Grigoriev I."/>
        </authorList>
    </citation>
    <scope>NUCLEOTIDE SEQUENCE</scope>
    <source>
        <strain evidence="6">CBS 122681</strain>
    </source>
</reference>
<dbReference type="PANTHER" id="PTHR12864">
    <property type="entry name" value="RAN BINDING PROTEIN 9-RELATED"/>
    <property type="match status" value="1"/>
</dbReference>
<keyword evidence="4" id="KW-0472">Membrane</keyword>
<dbReference type="InterPro" id="IPR035780">
    <property type="entry name" value="SPRY_Ssh4-like"/>
</dbReference>
<dbReference type="CDD" id="cd12910">
    <property type="entry name" value="SPRY_SSH4_like"/>
    <property type="match status" value="1"/>
</dbReference>
<evidence type="ECO:0000313" key="6">
    <source>
        <dbReference type="EMBL" id="KAF2662645.1"/>
    </source>
</evidence>
<protein>
    <recommendedName>
        <fullName evidence="8">SPRY domain-containing protein</fullName>
    </recommendedName>
</protein>
<evidence type="ECO:0000313" key="7">
    <source>
        <dbReference type="Proteomes" id="UP000799324"/>
    </source>
</evidence>
<dbReference type="Proteomes" id="UP000799324">
    <property type="component" value="Unassembled WGS sequence"/>
</dbReference>
<dbReference type="InterPro" id="IPR043136">
    <property type="entry name" value="B30.2/SPRY_sf"/>
</dbReference>
<gene>
    <name evidence="6" type="ORF">K491DRAFT_709989</name>
</gene>
<feature type="compositionally biased region" description="Polar residues" evidence="5">
    <location>
        <begin position="23"/>
        <end position="39"/>
    </location>
</feature>
<organism evidence="6 7">
    <name type="scientific">Lophiostoma macrostomum CBS 122681</name>
    <dbReference type="NCBI Taxonomy" id="1314788"/>
    <lineage>
        <taxon>Eukaryota</taxon>
        <taxon>Fungi</taxon>
        <taxon>Dikarya</taxon>
        <taxon>Ascomycota</taxon>
        <taxon>Pezizomycotina</taxon>
        <taxon>Dothideomycetes</taxon>
        <taxon>Pleosporomycetidae</taxon>
        <taxon>Pleosporales</taxon>
        <taxon>Lophiostomataceae</taxon>
        <taxon>Lophiostoma</taxon>
    </lineage>
</organism>
<evidence type="ECO:0000256" key="4">
    <source>
        <dbReference type="ARBA" id="ARBA00023136"/>
    </source>
</evidence>
<sequence length="386" mass="42582">MRNLLPGKEEQRQEEASSQQSQLHPNNPWYQPQAQPHNTGTHEKYQPPPGPPPSSFASSSAAYAPPPGPPPKHTAAANSSSGYAPPSQPPPSWEPPPYHDWTQIPDNSLLPPPPSIGYESSHTANASPDDGARAYAWCNANPLWPPQNVDPQVYSMIQNYQLNLLKPPTYQGSLRPQQHAGHWKCNTESNNKDSCLLTNLPMYAEMWDSPLRTQRPKTIYFEIKIVRFVKSHGWRSSNSESDPLVAIGFVAPPFPTWRLPGWQRGSLGVHSDDGHKYVNNTFGGADFTNPFAVNDVVGIGITFAPPKSPPAYGQPQEPKLDIEVFFTRNGVKEGGWDGNQELDAEMSEGGTIGLCGDCDLFPAIGTDGGLEFEVFFTPELWLYNPF</sequence>
<feature type="compositionally biased region" description="Pro residues" evidence="5">
    <location>
        <begin position="86"/>
        <end position="98"/>
    </location>
</feature>
<dbReference type="EMBL" id="MU004289">
    <property type="protein sequence ID" value="KAF2662645.1"/>
    <property type="molecule type" value="Genomic_DNA"/>
</dbReference>
<dbReference type="AlphaFoldDB" id="A0A6A6TRH2"/>
<proteinExistence type="predicted"/>
<accession>A0A6A6TRH2</accession>
<comment type="subcellular location">
    <subcellularLocation>
        <location evidence="1">Membrane</location>
    </subcellularLocation>
</comment>